<accession>A0ABW5PDL9</accession>
<dbReference type="Pfam" id="PF01855">
    <property type="entry name" value="POR_N"/>
    <property type="match status" value="1"/>
</dbReference>
<dbReference type="CDD" id="cd07034">
    <property type="entry name" value="TPP_PYR_PFOR_IOR-alpha_like"/>
    <property type="match status" value="1"/>
</dbReference>
<dbReference type="Proteomes" id="UP001597541">
    <property type="component" value="Unassembled WGS sequence"/>
</dbReference>
<keyword evidence="6" id="KW-1185">Reference proteome</keyword>
<dbReference type="InterPro" id="IPR022367">
    <property type="entry name" value="2-oxoacid/accept_OxRdtase_asu"/>
</dbReference>
<dbReference type="SUPFAM" id="SSF52518">
    <property type="entry name" value="Thiamin diphosphate-binding fold (THDP-binding)"/>
    <property type="match status" value="1"/>
</dbReference>
<evidence type="ECO:0000256" key="1">
    <source>
        <dbReference type="ARBA" id="ARBA00023002"/>
    </source>
</evidence>
<dbReference type="SUPFAM" id="SSF53323">
    <property type="entry name" value="Pyruvate-ferredoxin oxidoreductase, PFOR, domain III"/>
    <property type="match status" value="1"/>
</dbReference>
<dbReference type="InterPro" id="IPR009014">
    <property type="entry name" value="Transketo_C/PFOR_II"/>
</dbReference>
<dbReference type="NCBIfam" id="TIGR03710">
    <property type="entry name" value="OAFO_sf"/>
    <property type="match status" value="1"/>
</dbReference>
<feature type="domain" description="Pyruvate/ketoisovalerate oxidoreductase catalytic" evidence="2">
    <location>
        <begin position="14"/>
        <end position="174"/>
    </location>
</feature>
<dbReference type="PANTHER" id="PTHR32154:SF20">
    <property type="entry name" value="2-OXOGLUTARATE OXIDOREDUCTASE SUBUNIT KORA"/>
    <property type="match status" value="1"/>
</dbReference>
<dbReference type="Gene3D" id="3.40.50.970">
    <property type="match status" value="1"/>
</dbReference>
<sequence>MISQLSWKIGGQQGEGVESTDRIFSTALNRLGYYLYGYRHFSSRIKGGHTNNKIRISTKPIRAISDDLDILVAFDQETIDLNSHELRAGGVIVADAKFSPTVPEGIDARLFPVPITAIAEELGTSLMKNMVASGASWALLGLPIDVFNKAVEEEFGRKGATVVEKNVEAVARGANFVLELAGGPINELQLEPADGKQKLFMIGNDAIGLGALVAGCRFMPAYPITPASEIMEYLIKQLPKFGGTVIQTEDEIAAVTMAIGAAYGGVRSMTASAGPGLSLMMEAIGLAGMTETPVVIVDTMRGGPSTGLPTKQEQSDLNAMINGTHGEIPKVVLMPSSLEECFYDTIEAFNIAEEYQVPVILLTDLQLSLGKQSSELLDLNKVQIRRGNIATDAPAREDGKLFKRYEFTADGVSPRILPGQKNGIHHVTGVEHDEEGRPSESPVNRKKMMDKRLGKLANLKVPNPIHVNAPHESADLLIVGMGSTGGTIDEARARLDAEGITSNHVTVRLIHPFPAEAFKAEAAKAKKIVVIENNATGQLADQIKLHAGCADKIVNVLKYDGNPFLPAEIHKECKGLIVHGNV</sequence>
<dbReference type="SUPFAM" id="SSF52922">
    <property type="entry name" value="TK C-terminal domain-like"/>
    <property type="match status" value="1"/>
</dbReference>
<dbReference type="InterPro" id="IPR050722">
    <property type="entry name" value="Pyruvate:ferred/Flavod_OxRd"/>
</dbReference>
<evidence type="ECO:0000313" key="5">
    <source>
        <dbReference type="EMBL" id="MFD2613083.1"/>
    </source>
</evidence>
<protein>
    <submittedName>
        <fullName evidence="5">2-oxoacid:acceptor oxidoreductase subunit alpha</fullName>
    </submittedName>
</protein>
<dbReference type="Gene3D" id="3.40.920.10">
    <property type="entry name" value="Pyruvate-ferredoxin oxidoreductase, PFOR, domain III"/>
    <property type="match status" value="1"/>
</dbReference>
<dbReference type="InterPro" id="IPR019752">
    <property type="entry name" value="Pyrv/ketoisovalerate_OxRed_cat"/>
</dbReference>
<dbReference type="PANTHER" id="PTHR32154">
    <property type="entry name" value="PYRUVATE-FLAVODOXIN OXIDOREDUCTASE-RELATED"/>
    <property type="match status" value="1"/>
</dbReference>
<dbReference type="InterPro" id="IPR002880">
    <property type="entry name" value="Pyrv_Fd/Flavodoxin_OxRdtase_N"/>
</dbReference>
<name>A0ABW5PDL9_9BACL</name>
<dbReference type="Pfam" id="PF17147">
    <property type="entry name" value="PFOR_II"/>
    <property type="match status" value="1"/>
</dbReference>
<reference evidence="6" key="1">
    <citation type="journal article" date="2019" name="Int. J. Syst. Evol. Microbiol.">
        <title>The Global Catalogue of Microorganisms (GCM) 10K type strain sequencing project: providing services to taxonomists for standard genome sequencing and annotation.</title>
        <authorList>
            <consortium name="The Broad Institute Genomics Platform"/>
            <consortium name="The Broad Institute Genome Sequencing Center for Infectious Disease"/>
            <person name="Wu L."/>
            <person name="Ma J."/>
        </authorList>
    </citation>
    <scope>NUCLEOTIDE SEQUENCE [LARGE SCALE GENOMIC DNA]</scope>
    <source>
        <strain evidence="6">KCTC 3950</strain>
    </source>
</reference>
<evidence type="ECO:0000259" key="2">
    <source>
        <dbReference type="Pfam" id="PF01558"/>
    </source>
</evidence>
<evidence type="ECO:0000259" key="3">
    <source>
        <dbReference type="Pfam" id="PF01855"/>
    </source>
</evidence>
<dbReference type="EMBL" id="JBHUME010000007">
    <property type="protein sequence ID" value="MFD2613083.1"/>
    <property type="molecule type" value="Genomic_DNA"/>
</dbReference>
<feature type="domain" description="Pyruvate:ferredoxin oxidoreductase core" evidence="4">
    <location>
        <begin position="474"/>
        <end position="562"/>
    </location>
</feature>
<dbReference type="InterPro" id="IPR029061">
    <property type="entry name" value="THDP-binding"/>
</dbReference>
<dbReference type="RefSeq" id="WP_377602988.1">
    <property type="nucleotide sequence ID" value="NZ_JBHUME010000007.1"/>
</dbReference>
<dbReference type="Gene3D" id="3.40.50.920">
    <property type="match status" value="1"/>
</dbReference>
<evidence type="ECO:0000313" key="6">
    <source>
        <dbReference type="Proteomes" id="UP001597541"/>
    </source>
</evidence>
<dbReference type="Pfam" id="PF01558">
    <property type="entry name" value="POR"/>
    <property type="match status" value="1"/>
</dbReference>
<comment type="caution">
    <text evidence="5">The sequence shown here is derived from an EMBL/GenBank/DDBJ whole genome shotgun (WGS) entry which is preliminary data.</text>
</comment>
<feature type="domain" description="Pyruvate flavodoxin/ferredoxin oxidoreductase pyrimidine binding" evidence="3">
    <location>
        <begin position="210"/>
        <end position="449"/>
    </location>
</feature>
<proteinExistence type="predicted"/>
<dbReference type="InterPro" id="IPR002869">
    <property type="entry name" value="Pyrv_flavodox_OxRed_cen"/>
</dbReference>
<gene>
    <name evidence="5" type="ORF">ACFSUF_11670</name>
</gene>
<keyword evidence="1" id="KW-0560">Oxidoreductase</keyword>
<organism evidence="5 6">
    <name type="scientific">Paenibacillus gansuensis</name>
    <dbReference type="NCBI Taxonomy" id="306542"/>
    <lineage>
        <taxon>Bacteria</taxon>
        <taxon>Bacillati</taxon>
        <taxon>Bacillota</taxon>
        <taxon>Bacilli</taxon>
        <taxon>Bacillales</taxon>
        <taxon>Paenibacillaceae</taxon>
        <taxon>Paenibacillus</taxon>
    </lineage>
</organism>
<dbReference type="InterPro" id="IPR033412">
    <property type="entry name" value="PFOR_II"/>
</dbReference>
<evidence type="ECO:0000259" key="4">
    <source>
        <dbReference type="Pfam" id="PF17147"/>
    </source>
</evidence>